<comment type="cofactor">
    <cofactor evidence="1">
        <name>Mg(2+)</name>
        <dbReference type="ChEBI" id="CHEBI:18420"/>
    </cofactor>
</comment>
<keyword evidence="3 7" id="KW-0378">Hydrolase</keyword>
<dbReference type="SUPFAM" id="SSF50249">
    <property type="entry name" value="Nucleic acid-binding proteins"/>
    <property type="match status" value="1"/>
</dbReference>
<evidence type="ECO:0000256" key="5">
    <source>
        <dbReference type="ARBA" id="ARBA00022884"/>
    </source>
</evidence>
<proteinExistence type="predicted"/>
<sequence>MKQIIVQSLVSSTQTAVIKGNKLVELLIEDNIHKKTKSNIYRGIVKNIKPGIEAAFVDIGFEKMAYLPIKSSDNIKNGMEVLVQINKEGVGTKAPKLTQEISLSGRYLVLIPSNDRITISNKILEEKERFRLKKIVKSFNKEKLGIIIRTEAVNCDIDKLKEDFDLLIKRYQEILKQFKLGIGPKLLYRELDLDTKYIKDNINEDIDKIVINDKTKYDEIKSILSNINKDYIQKLVLEENKDVFDLYKVSKEIEKALSKKVWLKSGGYLIIEKTEALTVIDVNTGKFTGSLSREETMYKTNLEACEEIARQLKIRDIGGIIIVDFIDLHKKKYKENLIKKLEEALKSDKRKSEVLGITRLGLVEIARRREKDSIESYYLRACETCKSDFSQKSINYILDDLEKEIMRVKEHTNYNNILMELKPYIYNEMLDKYKDCIKKLKNKYSINIEISKTENINQKDVKIIYK</sequence>
<evidence type="ECO:0000259" key="6">
    <source>
        <dbReference type="Pfam" id="PF10150"/>
    </source>
</evidence>
<dbReference type="InterPro" id="IPR004659">
    <property type="entry name" value="RNase_E/G"/>
</dbReference>
<dbReference type="GO" id="GO:0005737">
    <property type="term" value="C:cytoplasm"/>
    <property type="evidence" value="ECO:0007669"/>
    <property type="project" value="TreeGrafter"/>
</dbReference>
<dbReference type="AlphaFoldDB" id="A0A6N2ZXL1"/>
<dbReference type="GO" id="GO:0003723">
    <property type="term" value="F:RNA binding"/>
    <property type="evidence" value="ECO:0007669"/>
    <property type="project" value="UniProtKB-KW"/>
</dbReference>
<dbReference type="PANTHER" id="PTHR30001">
    <property type="entry name" value="RIBONUCLEASE"/>
    <property type="match status" value="1"/>
</dbReference>
<dbReference type="GO" id="GO:0046872">
    <property type="term" value="F:metal ion binding"/>
    <property type="evidence" value="ECO:0007669"/>
    <property type="project" value="UniProtKB-KW"/>
</dbReference>
<evidence type="ECO:0000256" key="2">
    <source>
        <dbReference type="ARBA" id="ARBA00022723"/>
    </source>
</evidence>
<dbReference type="NCBIfam" id="TIGR00757">
    <property type="entry name" value="RNaseEG"/>
    <property type="match status" value="1"/>
</dbReference>
<keyword evidence="4" id="KW-0460">Magnesium</keyword>
<dbReference type="EMBL" id="CACRUE010000012">
    <property type="protein sequence ID" value="VYT81322.1"/>
    <property type="molecule type" value="Genomic_DNA"/>
</dbReference>
<dbReference type="GO" id="GO:0016787">
    <property type="term" value="F:hydrolase activity"/>
    <property type="evidence" value="ECO:0007669"/>
    <property type="project" value="UniProtKB-KW"/>
</dbReference>
<accession>A0A6N2ZXL1</accession>
<dbReference type="RefSeq" id="WP_156530651.1">
    <property type="nucleotide sequence ID" value="NZ_CACRUE010000012.1"/>
</dbReference>
<protein>
    <submittedName>
        <fullName evidence="7">Ribonuclease G</fullName>
        <ecNumber evidence="7">3.1.26.-</ecNumber>
    </submittedName>
</protein>
<dbReference type="InterPro" id="IPR012340">
    <property type="entry name" value="NA-bd_OB-fold"/>
</dbReference>
<gene>
    <name evidence="7" type="primary">rng</name>
    <name evidence="7" type="ORF">IBLFYP30_00147</name>
</gene>
<keyword evidence="5" id="KW-0694">RNA-binding</keyword>
<dbReference type="PANTHER" id="PTHR30001:SF0">
    <property type="entry name" value="RIBONUCLEASE G"/>
    <property type="match status" value="1"/>
</dbReference>
<dbReference type="CDD" id="cd04453">
    <property type="entry name" value="S1_RNase_E"/>
    <property type="match status" value="1"/>
</dbReference>
<feature type="domain" description="RNA-binding protein AU-1/Ribonuclease E/G" evidence="6">
    <location>
        <begin position="102"/>
        <end position="369"/>
    </location>
</feature>
<evidence type="ECO:0000256" key="3">
    <source>
        <dbReference type="ARBA" id="ARBA00022801"/>
    </source>
</evidence>
<organism evidence="7">
    <name type="scientific">Intestinibacter bartlettii</name>
    <dbReference type="NCBI Taxonomy" id="261299"/>
    <lineage>
        <taxon>Bacteria</taxon>
        <taxon>Bacillati</taxon>
        <taxon>Bacillota</taxon>
        <taxon>Clostridia</taxon>
        <taxon>Peptostreptococcales</taxon>
        <taxon>Peptostreptococcaceae</taxon>
        <taxon>Intestinibacter</taxon>
    </lineage>
</organism>
<dbReference type="GO" id="GO:0006364">
    <property type="term" value="P:rRNA processing"/>
    <property type="evidence" value="ECO:0007669"/>
    <property type="project" value="TreeGrafter"/>
</dbReference>
<dbReference type="Gene3D" id="2.40.50.140">
    <property type="entry name" value="Nucleic acid-binding proteins"/>
    <property type="match status" value="1"/>
</dbReference>
<dbReference type="InterPro" id="IPR019307">
    <property type="entry name" value="RNA-bd_AU-1/RNase_E/G"/>
</dbReference>
<evidence type="ECO:0000256" key="1">
    <source>
        <dbReference type="ARBA" id="ARBA00001946"/>
    </source>
</evidence>
<dbReference type="GO" id="GO:0004540">
    <property type="term" value="F:RNA nuclease activity"/>
    <property type="evidence" value="ECO:0007669"/>
    <property type="project" value="InterPro"/>
</dbReference>
<evidence type="ECO:0000256" key="4">
    <source>
        <dbReference type="ARBA" id="ARBA00022842"/>
    </source>
</evidence>
<name>A0A6N2ZXL1_9FIRM</name>
<dbReference type="EC" id="3.1.26.-" evidence="7"/>
<dbReference type="Pfam" id="PF10150">
    <property type="entry name" value="RNase_E_G"/>
    <property type="match status" value="1"/>
</dbReference>
<evidence type="ECO:0000313" key="7">
    <source>
        <dbReference type="EMBL" id="VYT81322.1"/>
    </source>
</evidence>
<keyword evidence="2" id="KW-0479">Metal-binding</keyword>
<reference evidence="7" key="1">
    <citation type="submission" date="2019-11" db="EMBL/GenBank/DDBJ databases">
        <authorList>
            <person name="Feng L."/>
        </authorList>
    </citation>
    <scope>NUCLEOTIDE SEQUENCE</scope>
    <source>
        <strain evidence="7">IbartlettiiLFYP30</strain>
    </source>
</reference>